<dbReference type="RefSeq" id="WP_115171820.1">
    <property type="nucleotide sequence ID" value="NZ_UGYW01000002.1"/>
</dbReference>
<comment type="similarity">
    <text evidence="2">Belongs to the class-V pyridoxal-phosphate-dependent aminotransferase family. NifS/IscS subfamily.</text>
</comment>
<dbReference type="PANTHER" id="PTHR11601">
    <property type="entry name" value="CYSTEINE DESULFURYLASE FAMILY MEMBER"/>
    <property type="match status" value="1"/>
</dbReference>
<organism evidence="12 13">
    <name type="scientific">Sphingobacterium spiritivorum</name>
    <name type="common">Flavobacterium spiritivorum</name>
    <dbReference type="NCBI Taxonomy" id="258"/>
    <lineage>
        <taxon>Bacteria</taxon>
        <taxon>Pseudomonadati</taxon>
        <taxon>Bacteroidota</taxon>
        <taxon>Sphingobacteriia</taxon>
        <taxon>Sphingobacteriales</taxon>
        <taxon>Sphingobacteriaceae</taxon>
        <taxon>Sphingobacterium</taxon>
    </lineage>
</organism>
<reference evidence="12 13" key="1">
    <citation type="submission" date="2018-06" db="EMBL/GenBank/DDBJ databases">
        <authorList>
            <consortium name="Pathogen Informatics"/>
            <person name="Doyle S."/>
        </authorList>
    </citation>
    <scope>NUCLEOTIDE SEQUENCE [LARGE SCALE GENOMIC DNA]</scope>
    <source>
        <strain evidence="12 13">NCTC11388</strain>
    </source>
</reference>
<dbReference type="GO" id="GO:0031071">
    <property type="term" value="F:cysteine desulfurase activity"/>
    <property type="evidence" value="ECO:0007669"/>
    <property type="project" value="UniProtKB-EC"/>
</dbReference>
<name>A0A380CWB4_SPHSI</name>
<comment type="catalytic activity">
    <reaction evidence="9">
        <text>(sulfur carrier)-H + L-cysteine = (sulfur carrier)-SH + L-alanine</text>
        <dbReference type="Rhea" id="RHEA:43892"/>
        <dbReference type="Rhea" id="RHEA-COMP:14737"/>
        <dbReference type="Rhea" id="RHEA-COMP:14739"/>
        <dbReference type="ChEBI" id="CHEBI:29917"/>
        <dbReference type="ChEBI" id="CHEBI:35235"/>
        <dbReference type="ChEBI" id="CHEBI:57972"/>
        <dbReference type="ChEBI" id="CHEBI:64428"/>
        <dbReference type="EC" id="2.8.1.7"/>
    </reaction>
</comment>
<dbReference type="PANTHER" id="PTHR11601:SF34">
    <property type="entry name" value="CYSTEINE DESULFURASE"/>
    <property type="match status" value="1"/>
</dbReference>
<evidence type="ECO:0000259" key="11">
    <source>
        <dbReference type="Pfam" id="PF00266"/>
    </source>
</evidence>
<evidence type="ECO:0000313" key="13">
    <source>
        <dbReference type="Proteomes" id="UP000254893"/>
    </source>
</evidence>
<evidence type="ECO:0000256" key="7">
    <source>
        <dbReference type="ARBA" id="ARBA00023004"/>
    </source>
</evidence>
<dbReference type="InterPro" id="IPR015421">
    <property type="entry name" value="PyrdxlP-dep_Trfase_major"/>
</dbReference>
<dbReference type="EMBL" id="UGYW01000002">
    <property type="protein sequence ID" value="SUJ29937.1"/>
    <property type="molecule type" value="Genomic_DNA"/>
</dbReference>
<evidence type="ECO:0000256" key="10">
    <source>
        <dbReference type="RuleBase" id="RU004504"/>
    </source>
</evidence>
<keyword evidence="8" id="KW-0411">Iron-sulfur</keyword>
<dbReference type="PIRSF" id="PIRSF005572">
    <property type="entry name" value="NifS"/>
    <property type="match status" value="1"/>
</dbReference>
<dbReference type="Gene3D" id="3.90.1150.10">
    <property type="entry name" value="Aspartate Aminotransferase, domain 1"/>
    <property type="match status" value="1"/>
</dbReference>
<dbReference type="EC" id="2.8.1.7" evidence="3"/>
<evidence type="ECO:0000256" key="2">
    <source>
        <dbReference type="ARBA" id="ARBA00006490"/>
    </source>
</evidence>
<dbReference type="InterPro" id="IPR016454">
    <property type="entry name" value="Cysteine_dSase"/>
</dbReference>
<dbReference type="SUPFAM" id="SSF53383">
    <property type="entry name" value="PLP-dependent transferases"/>
    <property type="match status" value="1"/>
</dbReference>
<dbReference type="AlphaFoldDB" id="A0A380CWB4"/>
<dbReference type="Pfam" id="PF00266">
    <property type="entry name" value="Aminotran_5"/>
    <property type="match status" value="1"/>
</dbReference>
<evidence type="ECO:0000256" key="5">
    <source>
        <dbReference type="ARBA" id="ARBA00022723"/>
    </source>
</evidence>
<dbReference type="InterPro" id="IPR015422">
    <property type="entry name" value="PyrdxlP-dep_Trfase_small"/>
</dbReference>
<evidence type="ECO:0000256" key="8">
    <source>
        <dbReference type="ARBA" id="ARBA00023014"/>
    </source>
</evidence>
<dbReference type="InterPro" id="IPR020578">
    <property type="entry name" value="Aminotrans_V_PyrdxlP_BS"/>
</dbReference>
<dbReference type="GO" id="GO:0051536">
    <property type="term" value="F:iron-sulfur cluster binding"/>
    <property type="evidence" value="ECO:0007669"/>
    <property type="project" value="UniProtKB-KW"/>
</dbReference>
<dbReference type="PROSITE" id="PS00595">
    <property type="entry name" value="AA_TRANSFER_CLASS_5"/>
    <property type="match status" value="1"/>
</dbReference>
<evidence type="ECO:0000313" key="12">
    <source>
        <dbReference type="EMBL" id="SUJ29937.1"/>
    </source>
</evidence>
<dbReference type="GO" id="GO:0046872">
    <property type="term" value="F:metal ion binding"/>
    <property type="evidence" value="ECO:0007669"/>
    <property type="project" value="UniProtKB-KW"/>
</dbReference>
<gene>
    <name evidence="12" type="primary">iscS_2</name>
    <name evidence="12" type="ORF">NCTC11388_04690</name>
</gene>
<evidence type="ECO:0000256" key="6">
    <source>
        <dbReference type="ARBA" id="ARBA00022898"/>
    </source>
</evidence>
<keyword evidence="6" id="KW-0663">Pyridoxal phosphate</keyword>
<dbReference type="InterPro" id="IPR000192">
    <property type="entry name" value="Aminotrans_V_dom"/>
</dbReference>
<dbReference type="Proteomes" id="UP000254893">
    <property type="component" value="Unassembled WGS sequence"/>
</dbReference>
<feature type="domain" description="Aminotransferase class V" evidence="11">
    <location>
        <begin position="2"/>
        <end position="363"/>
    </location>
</feature>
<accession>A0A380CWB4</accession>
<evidence type="ECO:0000256" key="1">
    <source>
        <dbReference type="ARBA" id="ARBA00001933"/>
    </source>
</evidence>
<evidence type="ECO:0000256" key="4">
    <source>
        <dbReference type="ARBA" id="ARBA00022679"/>
    </source>
</evidence>
<dbReference type="Gene3D" id="3.40.640.10">
    <property type="entry name" value="Type I PLP-dependent aspartate aminotransferase-like (Major domain)"/>
    <property type="match status" value="1"/>
</dbReference>
<dbReference type="InterPro" id="IPR015424">
    <property type="entry name" value="PyrdxlP-dep_Trfase"/>
</dbReference>
<keyword evidence="4 12" id="KW-0808">Transferase</keyword>
<comment type="cofactor">
    <cofactor evidence="1 10">
        <name>pyridoxal 5'-phosphate</name>
        <dbReference type="ChEBI" id="CHEBI:597326"/>
    </cofactor>
</comment>
<proteinExistence type="inferred from homology"/>
<evidence type="ECO:0000256" key="9">
    <source>
        <dbReference type="ARBA" id="ARBA00050776"/>
    </source>
</evidence>
<protein>
    <recommendedName>
        <fullName evidence="3">cysteine desulfurase</fullName>
        <ecNumber evidence="3">2.8.1.7</ecNumber>
    </recommendedName>
</protein>
<sequence>MIYLDNNATTALDPDVLEEMIPYLTQSYGNASSIQHKPGRIASAAVVKARQQIATSLHASEKEIFFNSGATEAINTVIKGVFALYSGKGKHIITSATEHKAVLACCEYLQKKGAEITYVHTDSNGMIDTNALADLIRPDTILVALMAANNESGVIHPIEEIATITREKNSLFFCDATQYVGKVPLNLEKTMIDILCFSAHKFHGPKGAGALYIRRKSRPTQIETLIHGGKQEQGFRGGTYNVPAIVGMGKALELAVSDLTCQQKISDLRDLLENRILTEIPDTEVIASAVSRIANTSNITFRHTKATEIMSRLTDIAISAGSACVSGDRDPSHVLKAMHRSDEEAFCSLRFSLSRYTTEEEIKETVAKLRTVVCQIREQSPVWQLYKDGLLD</sequence>
<evidence type="ECO:0000256" key="3">
    <source>
        <dbReference type="ARBA" id="ARBA00012239"/>
    </source>
</evidence>
<keyword evidence="5" id="KW-0479">Metal-binding</keyword>
<keyword evidence="7" id="KW-0408">Iron</keyword>